<keyword evidence="2" id="KW-1185">Reference proteome</keyword>
<reference evidence="1 2" key="1">
    <citation type="submission" date="2018-05" db="EMBL/GenBank/DDBJ databases">
        <title>Micromonospora from Atacama Desert.</title>
        <authorList>
            <person name="Carro L."/>
            <person name="Goodfellow M."/>
            <person name="Klenk H.-P."/>
        </authorList>
    </citation>
    <scope>NUCLEOTIDE SEQUENCE [LARGE SCALE GENOMIC DNA]</scope>
    <source>
        <strain evidence="1 2">LB41</strain>
    </source>
</reference>
<organism evidence="1 2">
    <name type="scientific">Micromonospora chalcea</name>
    <dbReference type="NCBI Taxonomy" id="1874"/>
    <lineage>
        <taxon>Bacteria</taxon>
        <taxon>Bacillati</taxon>
        <taxon>Actinomycetota</taxon>
        <taxon>Actinomycetes</taxon>
        <taxon>Micromonosporales</taxon>
        <taxon>Micromonosporaceae</taxon>
        <taxon>Micromonospora</taxon>
    </lineage>
</organism>
<accession>A0ABX9Y216</accession>
<dbReference type="EMBL" id="QGTA01000225">
    <property type="protein sequence ID" value="RQW90032.1"/>
    <property type="molecule type" value="Genomic_DNA"/>
</dbReference>
<evidence type="ECO:0000313" key="2">
    <source>
        <dbReference type="Proteomes" id="UP000274694"/>
    </source>
</evidence>
<name>A0ABX9Y216_MICCH</name>
<proteinExistence type="predicted"/>
<dbReference type="RefSeq" id="WP_069087498.1">
    <property type="nucleotide sequence ID" value="NZ_JBNCKX010000005.1"/>
</dbReference>
<protein>
    <submittedName>
        <fullName evidence="1">Uncharacterized protein</fullName>
    </submittedName>
</protein>
<evidence type="ECO:0000313" key="1">
    <source>
        <dbReference type="EMBL" id="RQW90032.1"/>
    </source>
</evidence>
<comment type="caution">
    <text evidence="1">The sequence shown here is derived from an EMBL/GenBank/DDBJ whole genome shotgun (WGS) entry which is preliminary data.</text>
</comment>
<sequence length="243" mass="27205">MAKEEIVVAFAPHGRHPVGNIWRFTAQGTDFYLKAVGRRNSLFHLSAHGPNQQHPSGHRFHLKVDQAAVTRRERSGDFLVHSVPDAGHPVTGEELAPGVFRVARIRWQRELQDEPFTEYAAYRGALPKLTDTRAGRVLQRSLDVGEAADLDVVISYDKEHWLEGEKSLEDNARLGPLRSDAGMYLTVVSYHRSGVEEPTPLELTVPSPRLGETPIPMLCIGPDDAGTMYWFVEQVTSREFLEG</sequence>
<gene>
    <name evidence="1" type="ORF">DLJ60_21730</name>
</gene>
<dbReference type="Proteomes" id="UP000274694">
    <property type="component" value="Unassembled WGS sequence"/>
</dbReference>